<dbReference type="HAMAP" id="MF_03009">
    <property type="entry name" value="eIF3j"/>
    <property type="match status" value="1"/>
</dbReference>
<protein>
    <recommendedName>
        <fullName evidence="4">Eukaryotic translation initiation factor 3 subunit J</fullName>
        <shortName evidence="4">eIF3j</shortName>
    </recommendedName>
    <alternativeName>
        <fullName evidence="4">Eukaryotic translation initiation factor 3 30 kDa subunit homolog</fullName>
        <shortName evidence="4">eIF-3 30 kDa subunit homolog</shortName>
    </alternativeName>
</protein>
<evidence type="ECO:0000313" key="7">
    <source>
        <dbReference type="Proteomes" id="UP000319731"/>
    </source>
</evidence>
<feature type="region of interest" description="Disordered" evidence="5">
    <location>
        <begin position="1"/>
        <end position="119"/>
    </location>
</feature>
<reference evidence="6 7" key="1">
    <citation type="journal article" date="2019" name="Sci. Rep.">
        <title>Comparative genomics of chytrid fungi reveal insights into the obligate biotrophic and pathogenic lifestyle of Synchytrium endobioticum.</title>
        <authorList>
            <person name="van de Vossenberg B.T.L.H."/>
            <person name="Warris S."/>
            <person name="Nguyen H.D.T."/>
            <person name="van Gent-Pelzer M.P.E."/>
            <person name="Joly D.L."/>
            <person name="van de Geest H.C."/>
            <person name="Bonants P.J.M."/>
            <person name="Smith D.S."/>
            <person name="Levesque C.A."/>
            <person name="van der Lee T.A.J."/>
        </authorList>
    </citation>
    <scope>NUCLEOTIDE SEQUENCE [LARGE SCALE GENOMIC DNA]</scope>
    <source>
        <strain evidence="6 7">JEL517</strain>
    </source>
</reference>
<comment type="similarity">
    <text evidence="4">Belongs to the eIF-3 subunit J family.</text>
</comment>
<dbReference type="AlphaFoldDB" id="A0A507CBV3"/>
<feature type="compositionally biased region" description="Acidic residues" evidence="5">
    <location>
        <begin position="1"/>
        <end position="10"/>
    </location>
</feature>
<evidence type="ECO:0000256" key="5">
    <source>
        <dbReference type="SAM" id="MobiDB-lite"/>
    </source>
</evidence>
<dbReference type="Proteomes" id="UP000319731">
    <property type="component" value="Unassembled WGS sequence"/>
</dbReference>
<gene>
    <name evidence="4" type="primary">HCR1</name>
    <name evidence="6" type="ORF">SmJEL517_g01028</name>
</gene>
<evidence type="ECO:0000313" key="6">
    <source>
        <dbReference type="EMBL" id="TPX36971.1"/>
    </source>
</evidence>
<dbReference type="InterPro" id="IPR013906">
    <property type="entry name" value="eIF3j"/>
</dbReference>
<dbReference type="PANTHER" id="PTHR21681">
    <property type="entry name" value="EUKARYOTIC TRANSLATION INITIATION FACTOR 3 SUBUNIT J"/>
    <property type="match status" value="1"/>
</dbReference>
<keyword evidence="2 4" id="KW-0396">Initiation factor</keyword>
<dbReference type="OrthoDB" id="20381at2759"/>
<evidence type="ECO:0000256" key="1">
    <source>
        <dbReference type="ARBA" id="ARBA00022490"/>
    </source>
</evidence>
<dbReference type="InterPro" id="IPR023194">
    <property type="entry name" value="eIF3-like_dom_sf"/>
</dbReference>
<dbReference type="GO" id="GO:0033290">
    <property type="term" value="C:eukaryotic 48S preinitiation complex"/>
    <property type="evidence" value="ECO:0007669"/>
    <property type="project" value="UniProtKB-UniRule"/>
</dbReference>
<comment type="caution">
    <text evidence="6">The sequence shown here is derived from an EMBL/GenBank/DDBJ whole genome shotgun (WGS) entry which is preliminary data.</text>
</comment>
<dbReference type="EMBL" id="QEAO01000003">
    <property type="protein sequence ID" value="TPX36971.1"/>
    <property type="molecule type" value="Genomic_DNA"/>
</dbReference>
<dbReference type="Gene3D" id="1.10.246.60">
    <property type="entry name" value="Eukaryotic translation initiation factor 3 like domains"/>
    <property type="match status" value="1"/>
</dbReference>
<keyword evidence="3 4" id="KW-0648">Protein biosynthesis</keyword>
<dbReference type="PANTHER" id="PTHR21681:SF0">
    <property type="entry name" value="EUKARYOTIC TRANSLATION INITIATION FACTOR 3 SUBUNIT J"/>
    <property type="match status" value="1"/>
</dbReference>
<evidence type="ECO:0000256" key="4">
    <source>
        <dbReference type="HAMAP-Rule" id="MF_03009"/>
    </source>
</evidence>
<dbReference type="STRING" id="1806994.A0A507CBV3"/>
<dbReference type="GO" id="GO:0016282">
    <property type="term" value="C:eukaryotic 43S preinitiation complex"/>
    <property type="evidence" value="ECO:0007669"/>
    <property type="project" value="UniProtKB-UniRule"/>
</dbReference>
<name>A0A507CBV3_9FUNG</name>
<organism evidence="6 7">
    <name type="scientific">Synchytrium microbalum</name>
    <dbReference type="NCBI Taxonomy" id="1806994"/>
    <lineage>
        <taxon>Eukaryota</taxon>
        <taxon>Fungi</taxon>
        <taxon>Fungi incertae sedis</taxon>
        <taxon>Chytridiomycota</taxon>
        <taxon>Chytridiomycota incertae sedis</taxon>
        <taxon>Chytridiomycetes</taxon>
        <taxon>Synchytriales</taxon>
        <taxon>Synchytriaceae</taxon>
        <taxon>Synchytrium</taxon>
    </lineage>
</organism>
<evidence type="ECO:0000256" key="3">
    <source>
        <dbReference type="ARBA" id="ARBA00022917"/>
    </source>
</evidence>
<feature type="region of interest" description="Disordered" evidence="5">
    <location>
        <begin position="203"/>
        <end position="228"/>
    </location>
</feature>
<dbReference type="GO" id="GO:0003743">
    <property type="term" value="F:translation initiation factor activity"/>
    <property type="evidence" value="ECO:0007669"/>
    <property type="project" value="UniProtKB-UniRule"/>
</dbReference>
<keyword evidence="1 4" id="KW-0963">Cytoplasm</keyword>
<dbReference type="GO" id="GO:0001732">
    <property type="term" value="P:formation of cytoplasmic translation initiation complex"/>
    <property type="evidence" value="ECO:0007669"/>
    <property type="project" value="UniProtKB-UniRule"/>
</dbReference>
<proteinExistence type="inferred from homology"/>
<comment type="subcellular location">
    <subcellularLocation>
        <location evidence="4">Cytoplasm</location>
    </subcellularLocation>
</comment>
<feature type="compositionally biased region" description="Low complexity" evidence="5">
    <location>
        <begin position="48"/>
        <end position="59"/>
    </location>
</feature>
<accession>A0A507CBV3</accession>
<comment type="subunit">
    <text evidence="4">Component of the eukaryotic translation initiation factor 3 (eIF-3) complex.</text>
</comment>
<feature type="compositionally biased region" description="Basic and acidic residues" evidence="5">
    <location>
        <begin position="72"/>
        <end position="83"/>
    </location>
</feature>
<evidence type="ECO:0000256" key="2">
    <source>
        <dbReference type="ARBA" id="ARBA00022540"/>
    </source>
</evidence>
<keyword evidence="7" id="KW-1185">Reference proteome</keyword>
<dbReference type="Pfam" id="PF08597">
    <property type="entry name" value="eIF3_subunit"/>
    <property type="match status" value="1"/>
</dbReference>
<comment type="function">
    <text evidence="4">Component of the eukaryotic translation initiation factor 3 (eIF-3) complex, which is involved in protein synthesis of a specialized repertoire of mRNAs and, together with other initiation factors, stimulates binding of mRNA and methionyl-tRNAi to the 40S ribosome. The eIF-3 complex specifically targets and initiates translation of a subset of mRNAs involved in cell proliferation.</text>
</comment>
<dbReference type="GO" id="GO:0005852">
    <property type="term" value="C:eukaryotic translation initiation factor 3 complex"/>
    <property type="evidence" value="ECO:0007669"/>
    <property type="project" value="UniProtKB-UniRule"/>
</dbReference>
<feature type="compositionally biased region" description="Acidic residues" evidence="5">
    <location>
        <begin position="27"/>
        <end position="43"/>
    </location>
</feature>
<sequence>MGDWDDEDAEAPAIAPIAPIAKPSQWEGEDVEDEDESWDDDEEEKPKSPSSTTTSAPAPAKKKQTLAQKIAARKEEEDKKRQAAADSAKNTAEIQDDYETPEEKKARQQKQILDSDLENAKDLFGSTSSVVVEAPPSKLETMDPKSKEEFEEYRTELTKLISKFEKRAQYSSFVEFLARDLCVSMDPTEIKRIATTLTALASERQKAMKPVAPGKKKAAPRLAASKASRNDDLDLTAYDDSKA</sequence>
<feature type="compositionally biased region" description="Low complexity" evidence="5">
    <location>
        <begin position="11"/>
        <end position="21"/>
    </location>
</feature>